<dbReference type="SUPFAM" id="SSF53597">
    <property type="entry name" value="Dihydrofolate reductase-like"/>
    <property type="match status" value="1"/>
</dbReference>
<accession>A0A1Q8VAY8</accession>
<dbReference type="Proteomes" id="UP000186857">
    <property type="component" value="Unassembled WGS sequence"/>
</dbReference>
<reference evidence="2 3" key="1">
    <citation type="submission" date="2016-12" db="EMBL/GenBank/DDBJ databases">
        <title>Genomic Comparison of strains in the 'Actinomyces naeslundii' Group.</title>
        <authorList>
            <person name="Mughal S.R."/>
            <person name="Do T."/>
            <person name="Gilbert S.C."/>
            <person name="Witherden E.A."/>
            <person name="Didelot X."/>
            <person name="Beighton D."/>
        </authorList>
    </citation>
    <scope>NUCLEOTIDE SEQUENCE [LARGE SCALE GENOMIC DNA]</scope>
    <source>
        <strain evidence="2 3">CCUG 33920</strain>
    </source>
</reference>
<evidence type="ECO:0000313" key="2">
    <source>
        <dbReference type="EMBL" id="OLO45262.1"/>
    </source>
</evidence>
<dbReference type="Gene3D" id="3.40.430.10">
    <property type="entry name" value="Dihydrofolate Reductase, subunit A"/>
    <property type="match status" value="1"/>
</dbReference>
<name>A0A1Q8VAY8_9ACTO</name>
<protein>
    <submittedName>
        <fullName evidence="2">Riboflavin biosynthesis protein RibD</fullName>
    </submittedName>
</protein>
<dbReference type="InterPro" id="IPR024072">
    <property type="entry name" value="DHFR-like_dom_sf"/>
</dbReference>
<evidence type="ECO:0000313" key="3">
    <source>
        <dbReference type="Proteomes" id="UP000186857"/>
    </source>
</evidence>
<dbReference type="PANTHER" id="PTHR38011">
    <property type="entry name" value="DIHYDROFOLATE REDUCTASE FAMILY PROTEIN (AFU_ORTHOLOGUE AFUA_8G06820)"/>
    <property type="match status" value="1"/>
</dbReference>
<dbReference type="RefSeq" id="WP_009395525.1">
    <property type="nucleotide sequence ID" value="NZ_MSKJ01000008.1"/>
</dbReference>
<dbReference type="InterPro" id="IPR002734">
    <property type="entry name" value="RibDG_C"/>
</dbReference>
<dbReference type="AlphaFoldDB" id="A0A1Q8VAY8"/>
<sequence>MRKVKLFIAMSVDGYIADKNGGVAFLQGHEDCLENESTYSEFIKNIDTVLMGWNTYNQIITELSPDNWVYDNLLTYVFTHREQQDSDKIIFTSDNLEELIKKLKGVEGKDIWICGGADLVQQAISSDVIDEYLISIVPTILGNGIKLFSQNDAEHKLKLINTITNNGIVELNYIRR</sequence>
<proteinExistence type="predicted"/>
<dbReference type="OrthoDB" id="195113at2"/>
<dbReference type="Pfam" id="PF01872">
    <property type="entry name" value="RibD_C"/>
    <property type="match status" value="1"/>
</dbReference>
<dbReference type="InterPro" id="IPR050765">
    <property type="entry name" value="Riboflavin_Biosynth_HTPR"/>
</dbReference>
<dbReference type="GO" id="GO:0008703">
    <property type="term" value="F:5-amino-6-(5-phosphoribosylamino)uracil reductase activity"/>
    <property type="evidence" value="ECO:0007669"/>
    <property type="project" value="InterPro"/>
</dbReference>
<feature type="domain" description="Bacterial bifunctional deaminase-reductase C-terminal" evidence="1">
    <location>
        <begin position="2"/>
        <end position="161"/>
    </location>
</feature>
<organism evidence="2 3">
    <name type="scientific">Actinomyces oris</name>
    <dbReference type="NCBI Taxonomy" id="544580"/>
    <lineage>
        <taxon>Bacteria</taxon>
        <taxon>Bacillati</taxon>
        <taxon>Actinomycetota</taxon>
        <taxon>Actinomycetes</taxon>
        <taxon>Actinomycetales</taxon>
        <taxon>Actinomycetaceae</taxon>
        <taxon>Actinomyces</taxon>
    </lineage>
</organism>
<dbReference type="GO" id="GO:0009231">
    <property type="term" value="P:riboflavin biosynthetic process"/>
    <property type="evidence" value="ECO:0007669"/>
    <property type="project" value="InterPro"/>
</dbReference>
<dbReference type="PANTHER" id="PTHR38011:SF11">
    <property type="entry name" value="2,5-DIAMINO-6-RIBOSYLAMINO-4(3H)-PYRIMIDINONE 5'-PHOSPHATE REDUCTASE"/>
    <property type="match status" value="1"/>
</dbReference>
<gene>
    <name evidence="2" type="ORF">BKH29_04215</name>
</gene>
<comment type="caution">
    <text evidence="2">The sequence shown here is derived from an EMBL/GenBank/DDBJ whole genome shotgun (WGS) entry which is preliminary data.</text>
</comment>
<dbReference type="EMBL" id="MSKJ01000008">
    <property type="protein sequence ID" value="OLO45262.1"/>
    <property type="molecule type" value="Genomic_DNA"/>
</dbReference>
<evidence type="ECO:0000259" key="1">
    <source>
        <dbReference type="Pfam" id="PF01872"/>
    </source>
</evidence>